<sequence>MSTKPCGCSQQVRRRTQQTCSGSFSRTFMSIPSGLRSKNVGLMLMCANRSPSIPLRIVGSELTGGSAIVIGQGRIGGRSYIPMSPNTMFWVRMAGNGVGGRKANDPRYTKKKVKHGNGSVMVWGCITRHDVGRLHCINGIMDRFVYTDILSGSLLGTMDDHNLDHSTIYFQHDGDSKHSSKHATGWLDLEGIDVLPWCPNSSDMNILENLWDHLDRMVRARDPLPKNQEELWLALKKEWENIDQGFIDRLYDSLPNRVRELLKAKSRATRY</sequence>
<keyword evidence="1" id="KW-0238">DNA-binding</keyword>
<dbReference type="EMBL" id="JACAZI010000001">
    <property type="protein sequence ID" value="KAF7372621.1"/>
    <property type="molecule type" value="Genomic_DNA"/>
</dbReference>
<dbReference type="InterPro" id="IPR036397">
    <property type="entry name" value="RNaseH_sf"/>
</dbReference>
<dbReference type="Gene3D" id="3.30.420.10">
    <property type="entry name" value="Ribonuclease H-like superfamily/Ribonuclease H"/>
    <property type="match status" value="1"/>
</dbReference>
<organism evidence="1 2">
    <name type="scientific">Mycena venus</name>
    <dbReference type="NCBI Taxonomy" id="2733690"/>
    <lineage>
        <taxon>Eukaryota</taxon>
        <taxon>Fungi</taxon>
        <taxon>Dikarya</taxon>
        <taxon>Basidiomycota</taxon>
        <taxon>Agaricomycotina</taxon>
        <taxon>Agaricomycetes</taxon>
        <taxon>Agaricomycetidae</taxon>
        <taxon>Agaricales</taxon>
        <taxon>Marasmiineae</taxon>
        <taxon>Mycenaceae</taxon>
        <taxon>Mycena</taxon>
    </lineage>
</organism>
<name>A0A8H6ZA98_9AGAR</name>
<evidence type="ECO:0000313" key="2">
    <source>
        <dbReference type="Proteomes" id="UP000620124"/>
    </source>
</evidence>
<protein>
    <submittedName>
        <fullName evidence="1">Putative homeodomain protein</fullName>
    </submittedName>
</protein>
<proteinExistence type="predicted"/>
<dbReference type="OrthoDB" id="3226274at2759"/>
<accession>A0A8H6ZA98</accession>
<reference evidence="1" key="1">
    <citation type="submission" date="2020-05" db="EMBL/GenBank/DDBJ databases">
        <title>Mycena genomes resolve the evolution of fungal bioluminescence.</title>
        <authorList>
            <person name="Tsai I.J."/>
        </authorList>
    </citation>
    <scope>NUCLEOTIDE SEQUENCE</scope>
    <source>
        <strain evidence="1">CCC161011</strain>
    </source>
</reference>
<evidence type="ECO:0000313" key="1">
    <source>
        <dbReference type="EMBL" id="KAF7372621.1"/>
    </source>
</evidence>
<keyword evidence="2" id="KW-1185">Reference proteome</keyword>
<dbReference type="GO" id="GO:0003677">
    <property type="term" value="F:DNA binding"/>
    <property type="evidence" value="ECO:0007669"/>
    <property type="project" value="UniProtKB-KW"/>
</dbReference>
<keyword evidence="1" id="KW-0371">Homeobox</keyword>
<comment type="caution">
    <text evidence="1">The sequence shown here is derived from an EMBL/GenBank/DDBJ whole genome shotgun (WGS) entry which is preliminary data.</text>
</comment>
<gene>
    <name evidence="1" type="ORF">MVEN_00125200</name>
</gene>
<dbReference type="Proteomes" id="UP000620124">
    <property type="component" value="Unassembled WGS sequence"/>
</dbReference>
<dbReference type="AlphaFoldDB" id="A0A8H6ZA98"/>